<keyword evidence="1" id="KW-1133">Transmembrane helix</keyword>
<protein>
    <submittedName>
        <fullName evidence="2">Uncharacterized protein</fullName>
    </submittedName>
</protein>
<feature type="transmembrane region" description="Helical" evidence="1">
    <location>
        <begin position="12"/>
        <end position="31"/>
    </location>
</feature>
<keyword evidence="3" id="KW-1185">Reference proteome</keyword>
<proteinExistence type="predicted"/>
<accession>A0A2U1ZRI8</accession>
<evidence type="ECO:0000313" key="2">
    <source>
        <dbReference type="EMBL" id="PWD49563.1"/>
    </source>
</evidence>
<evidence type="ECO:0000256" key="1">
    <source>
        <dbReference type="SAM" id="Phobius"/>
    </source>
</evidence>
<comment type="caution">
    <text evidence="2">The sequence shown here is derived from an EMBL/GenBank/DDBJ whole genome shotgun (WGS) entry which is preliminary data.</text>
</comment>
<dbReference type="EMBL" id="PYHR01000002">
    <property type="protein sequence ID" value="PWD49563.1"/>
    <property type="molecule type" value="Genomic_DNA"/>
</dbReference>
<keyword evidence="1" id="KW-0812">Transmembrane</keyword>
<dbReference type="Proteomes" id="UP000245166">
    <property type="component" value="Unassembled WGS sequence"/>
</dbReference>
<name>A0A2U1ZRI8_9MICO</name>
<dbReference type="AlphaFoldDB" id="A0A2U1ZRI8"/>
<sequence>MVHEDWVDLPGMVSALIGTSAGTGVAVALGASEPERVARVADVVQEWWIEELWATSPTNWPPCPEHPDSHPLQAVVAVERAVWACPTGGRVHHEIGALPAVRT</sequence>
<organism evidence="2 3">
    <name type="scientific">Serinibacter arcticus</name>
    <dbReference type="NCBI Taxonomy" id="1655435"/>
    <lineage>
        <taxon>Bacteria</taxon>
        <taxon>Bacillati</taxon>
        <taxon>Actinomycetota</taxon>
        <taxon>Actinomycetes</taxon>
        <taxon>Micrococcales</taxon>
        <taxon>Beutenbergiaceae</taxon>
        <taxon>Serinibacter</taxon>
    </lineage>
</organism>
<reference evidence="2 3" key="1">
    <citation type="submission" date="2018-03" db="EMBL/GenBank/DDBJ databases">
        <title>Genome assembly of novel Miniimonas species PCH200.</title>
        <authorList>
            <person name="Thakur V."/>
            <person name="Kumar V."/>
            <person name="Singh D."/>
        </authorList>
    </citation>
    <scope>NUCLEOTIDE SEQUENCE [LARGE SCALE GENOMIC DNA]</scope>
    <source>
        <strain evidence="2 3">PCH200</strain>
    </source>
</reference>
<gene>
    <name evidence="2" type="ORF">C8046_01375</name>
</gene>
<keyword evidence="1" id="KW-0472">Membrane</keyword>
<evidence type="ECO:0000313" key="3">
    <source>
        <dbReference type="Proteomes" id="UP000245166"/>
    </source>
</evidence>